<evidence type="ECO:0000313" key="2">
    <source>
        <dbReference type="RefSeq" id="XP_052741487.1"/>
    </source>
</evidence>
<gene>
    <name evidence="2" type="primary">LOC128198745</name>
</gene>
<proteinExistence type="predicted"/>
<dbReference type="Proteomes" id="UP001652582">
    <property type="component" value="Chromosome 14"/>
</dbReference>
<dbReference type="GeneID" id="128198745"/>
<name>A0ABM3LQZ1_BICAN</name>
<reference evidence="2" key="1">
    <citation type="submission" date="2025-08" db="UniProtKB">
        <authorList>
            <consortium name="RefSeq"/>
        </authorList>
    </citation>
    <scope>IDENTIFICATION</scope>
</reference>
<organism evidence="1 2">
    <name type="scientific">Bicyclus anynana</name>
    <name type="common">Squinting bush brown butterfly</name>
    <dbReference type="NCBI Taxonomy" id="110368"/>
    <lineage>
        <taxon>Eukaryota</taxon>
        <taxon>Metazoa</taxon>
        <taxon>Ecdysozoa</taxon>
        <taxon>Arthropoda</taxon>
        <taxon>Hexapoda</taxon>
        <taxon>Insecta</taxon>
        <taxon>Pterygota</taxon>
        <taxon>Neoptera</taxon>
        <taxon>Endopterygota</taxon>
        <taxon>Lepidoptera</taxon>
        <taxon>Glossata</taxon>
        <taxon>Ditrysia</taxon>
        <taxon>Papilionoidea</taxon>
        <taxon>Nymphalidae</taxon>
        <taxon>Satyrinae</taxon>
        <taxon>Satyrini</taxon>
        <taxon>Mycalesina</taxon>
        <taxon>Bicyclus</taxon>
    </lineage>
</organism>
<keyword evidence="1" id="KW-1185">Reference proteome</keyword>
<accession>A0ABM3LQZ1</accession>
<protein>
    <submittedName>
        <fullName evidence="2">Uncharacterized protein LOC128198745</fullName>
    </submittedName>
</protein>
<dbReference type="RefSeq" id="XP_052741487.1">
    <property type="nucleotide sequence ID" value="XM_052885527.1"/>
</dbReference>
<evidence type="ECO:0000313" key="1">
    <source>
        <dbReference type="Proteomes" id="UP001652582"/>
    </source>
</evidence>
<sequence length="134" mass="14414">MLVMKELGKRAKFPDYVAIQYIIDGIEDCQTNKIVLYGVTTYPALKGAVKQPEASPAQIRATSSATVEPGGKYQSAMFGSVGGAAECTSGGGHVEHAPLQLKLVLKDDVPVAQRPRKLSHMEQCIVEKQIDEGL</sequence>